<sequence length="267" mass="30161">MDILCEIQKNYNNFSDKEKDIADYIINQNESINNISINNLAERIGTSSSTITRFSRKIGCESFVELKIKLSNVQSNFKDENEDSILTDVYDYYSEAVERNKYLIKKEDIDKVVKKIKTAKRIHIYGVGSSGLSAIEMMQRLLRMGFNVNSITDSHMMIIDSTIVKKDDLVIGISIGGETAAVNKALEISKENGASVISITSFEGSTITSFGDIILLVYNSAFVDVERFINTQFSIMYLLDLICISLLRYGELRNKMRKTVDAIRGHQ</sequence>
<dbReference type="EMBL" id="CACRTV010000043">
    <property type="protein sequence ID" value="VYU19731.1"/>
    <property type="molecule type" value="Genomic_DNA"/>
</dbReference>
<evidence type="ECO:0000256" key="4">
    <source>
        <dbReference type="SAM" id="Phobius"/>
    </source>
</evidence>
<dbReference type="Pfam" id="PF01418">
    <property type="entry name" value="HTH_6"/>
    <property type="match status" value="1"/>
</dbReference>
<dbReference type="Gene3D" id="3.40.50.10490">
    <property type="entry name" value="Glucose-6-phosphate isomerase like protein, domain 1"/>
    <property type="match status" value="1"/>
</dbReference>
<dbReference type="InterPro" id="IPR046348">
    <property type="entry name" value="SIS_dom_sf"/>
</dbReference>
<dbReference type="InterPro" id="IPR047640">
    <property type="entry name" value="RpiR-like"/>
</dbReference>
<keyword evidence="4" id="KW-0812">Transmembrane</keyword>
<dbReference type="Pfam" id="PF01380">
    <property type="entry name" value="SIS"/>
    <property type="match status" value="1"/>
</dbReference>
<dbReference type="GO" id="GO:0003700">
    <property type="term" value="F:DNA-binding transcription factor activity"/>
    <property type="evidence" value="ECO:0007669"/>
    <property type="project" value="InterPro"/>
</dbReference>
<dbReference type="GO" id="GO:0003677">
    <property type="term" value="F:DNA binding"/>
    <property type="evidence" value="ECO:0007669"/>
    <property type="project" value="UniProtKB-KW"/>
</dbReference>
<evidence type="ECO:0000259" key="5">
    <source>
        <dbReference type="PROSITE" id="PS51071"/>
    </source>
</evidence>
<keyword evidence="4" id="KW-1133">Transmembrane helix</keyword>
<dbReference type="InterPro" id="IPR001347">
    <property type="entry name" value="SIS_dom"/>
</dbReference>
<dbReference type="PANTHER" id="PTHR30514">
    <property type="entry name" value="GLUCOKINASE"/>
    <property type="match status" value="1"/>
</dbReference>
<feature type="domain" description="SIS" evidence="6">
    <location>
        <begin position="112"/>
        <end position="252"/>
    </location>
</feature>
<name>A0A6N3CYW1_9CLOT</name>
<proteinExistence type="predicted"/>
<dbReference type="PANTHER" id="PTHR30514:SF21">
    <property type="entry name" value="RPIR-FAMILY TRANSCRIPTIONAL REGULATOR"/>
    <property type="match status" value="1"/>
</dbReference>
<dbReference type="SUPFAM" id="SSF46689">
    <property type="entry name" value="Homeodomain-like"/>
    <property type="match status" value="1"/>
</dbReference>
<dbReference type="RefSeq" id="WP_156560994.1">
    <property type="nucleotide sequence ID" value="NZ_CACRTV010000043.1"/>
</dbReference>
<keyword evidence="4" id="KW-0472">Membrane</keyword>
<feature type="transmembrane region" description="Helical" evidence="4">
    <location>
        <begin position="233"/>
        <end position="250"/>
    </location>
</feature>
<evidence type="ECO:0000256" key="1">
    <source>
        <dbReference type="ARBA" id="ARBA00023015"/>
    </source>
</evidence>
<accession>A0A6N3CYW1</accession>
<organism evidence="7">
    <name type="scientific">Clostridium paraputrificum</name>
    <dbReference type="NCBI Taxonomy" id="29363"/>
    <lineage>
        <taxon>Bacteria</taxon>
        <taxon>Bacillati</taxon>
        <taxon>Bacillota</taxon>
        <taxon>Clostridia</taxon>
        <taxon>Eubacteriales</taxon>
        <taxon>Clostridiaceae</taxon>
        <taxon>Clostridium</taxon>
    </lineage>
</organism>
<dbReference type="InterPro" id="IPR035472">
    <property type="entry name" value="RpiR-like_SIS"/>
</dbReference>
<dbReference type="SUPFAM" id="SSF53697">
    <property type="entry name" value="SIS domain"/>
    <property type="match status" value="1"/>
</dbReference>
<dbReference type="CDD" id="cd05013">
    <property type="entry name" value="SIS_RpiR"/>
    <property type="match status" value="1"/>
</dbReference>
<keyword evidence="3" id="KW-0804">Transcription</keyword>
<feature type="domain" description="HTH rpiR-type" evidence="5">
    <location>
        <begin position="1"/>
        <end position="77"/>
    </location>
</feature>
<dbReference type="Gene3D" id="1.10.10.10">
    <property type="entry name" value="Winged helix-like DNA-binding domain superfamily/Winged helix DNA-binding domain"/>
    <property type="match status" value="1"/>
</dbReference>
<dbReference type="AlphaFoldDB" id="A0A6N3CYW1"/>
<reference evidence="7" key="1">
    <citation type="submission" date="2019-11" db="EMBL/GenBank/DDBJ databases">
        <authorList>
            <person name="Feng L."/>
        </authorList>
    </citation>
    <scope>NUCLEOTIDE SEQUENCE</scope>
    <source>
        <strain evidence="7">CParaputrificumLFYP93</strain>
    </source>
</reference>
<gene>
    <name evidence="7" type="primary">ybbH_5</name>
    <name evidence="7" type="ORF">CPLFYP93_01625</name>
</gene>
<dbReference type="PROSITE" id="PS51464">
    <property type="entry name" value="SIS"/>
    <property type="match status" value="1"/>
</dbReference>
<dbReference type="InterPro" id="IPR009057">
    <property type="entry name" value="Homeodomain-like_sf"/>
</dbReference>
<dbReference type="InterPro" id="IPR000281">
    <property type="entry name" value="HTH_RpiR"/>
</dbReference>
<evidence type="ECO:0000256" key="2">
    <source>
        <dbReference type="ARBA" id="ARBA00023125"/>
    </source>
</evidence>
<evidence type="ECO:0000259" key="6">
    <source>
        <dbReference type="PROSITE" id="PS51464"/>
    </source>
</evidence>
<keyword evidence="2" id="KW-0238">DNA-binding</keyword>
<dbReference type="PROSITE" id="PS51071">
    <property type="entry name" value="HTH_RPIR"/>
    <property type="match status" value="1"/>
</dbReference>
<protein>
    <submittedName>
        <fullName evidence="7">Putative HTH-type transcriptional regulator YbbH</fullName>
    </submittedName>
</protein>
<dbReference type="GO" id="GO:1901135">
    <property type="term" value="P:carbohydrate derivative metabolic process"/>
    <property type="evidence" value="ECO:0007669"/>
    <property type="project" value="InterPro"/>
</dbReference>
<evidence type="ECO:0000256" key="3">
    <source>
        <dbReference type="ARBA" id="ARBA00023163"/>
    </source>
</evidence>
<dbReference type="InterPro" id="IPR036388">
    <property type="entry name" value="WH-like_DNA-bd_sf"/>
</dbReference>
<dbReference type="GO" id="GO:0097367">
    <property type="term" value="F:carbohydrate derivative binding"/>
    <property type="evidence" value="ECO:0007669"/>
    <property type="project" value="InterPro"/>
</dbReference>
<keyword evidence="1" id="KW-0805">Transcription regulation</keyword>
<evidence type="ECO:0000313" key="7">
    <source>
        <dbReference type="EMBL" id="VYU19731.1"/>
    </source>
</evidence>